<keyword evidence="3" id="KW-0808">Transferase</keyword>
<reference evidence="11 12" key="1">
    <citation type="submission" date="2019-06" db="EMBL/GenBank/DDBJ databases">
        <title>Sequencing the genomes of 1000 actinobacteria strains.</title>
        <authorList>
            <person name="Klenk H.-P."/>
        </authorList>
    </citation>
    <scope>NUCLEOTIDE SEQUENCE [LARGE SCALE GENOMIC DNA]</scope>
    <source>
        <strain evidence="11 12">DSM 43186</strain>
    </source>
</reference>
<comment type="caution">
    <text evidence="11">The sequence shown here is derived from an EMBL/GenBank/DDBJ whole genome shotgun (WGS) entry which is preliminary data.</text>
</comment>
<dbReference type="InterPro" id="IPR008271">
    <property type="entry name" value="Ser/Thr_kinase_AS"/>
</dbReference>
<evidence type="ECO:0000313" key="12">
    <source>
        <dbReference type="Proteomes" id="UP000319213"/>
    </source>
</evidence>
<feature type="transmembrane region" description="Helical" evidence="9">
    <location>
        <begin position="596"/>
        <end position="618"/>
    </location>
</feature>
<keyword evidence="2 11" id="KW-0723">Serine/threonine-protein kinase</keyword>
<keyword evidence="4 7" id="KW-0547">Nucleotide-binding</keyword>
<sequence length="834" mass="87559">MPEEHTRLLADRYELTAPLGRGTMGTVWRAWDRSLGREVAVKQIRRDPGLTPEQQAELRERMIREARFAARFNHPCVATVHDAIVVDGLPWIIMELVEGRSLEQVIDEEGPLPPRLVAQIGVDLLSALRAAHAQGILHRDVKPSNVLLTDTGRVVLTDFGIAKAVGDTDLTRTGMVIGSPGYTAPERARGEYAGPESDLWSLGATLYFAVEGRPAYERGSVAATLAALMTETAEPPTQAGPLRPIIEGLLQKDHTMRLSAEQADAMLRAVADGRAPDLSATARPVHHGDSADAHRQPPRVRGPFETGPKLVGAAAMGGVGFDRPPGGRDDRGGPAQSGPTPYLSTAEPDGNQTVYMARPKSGGLYTAPPGSAPPYRPPASPAGGADRGPGPGQAPGAQQWPDWPERDRPAQGHPGQGHPGDQGPQGAQPGRPAPASAYGPEPHRPATPSERPGQGGPAGQGRPTPDEQATMLNLESPFGASGPQNRQGSQPDGRYAAPYGGEPQDAGQPGPYQQGGERQGPGPYGGGQDGGRYGAGQEDAAAPYPGSAQQAGADSRSSSVPDFDPPGLGTEIFELSALGGDESQKRSAKVESRTGMLTLIGVALAGLAVIVIIVWSALSGSGDDDDKRPSSSARFSQVKEYPEDRVPEPPQDADDEAESEGGAGGLTTTSDKAAKVDTSATPAAGLRRHADPSGFTIDVPEKMITSGSGRTVRFGDGGRVLTVTVLARPRPEVLDAALDAERGSVDAGEYPGYRMLRLNVVDPAPYPGTEVADWEFTYTRGGRTTHVLARWVTVSGGATYVLRWTAPDESWQQDAAQREAVFRSFVPGGGSAGS</sequence>
<feature type="compositionally biased region" description="Polar residues" evidence="8">
    <location>
        <begin position="547"/>
        <end position="560"/>
    </location>
</feature>
<dbReference type="EC" id="2.7.11.1" evidence="1"/>
<evidence type="ECO:0000256" key="6">
    <source>
        <dbReference type="ARBA" id="ARBA00022840"/>
    </source>
</evidence>
<keyword evidence="12" id="KW-1185">Reference proteome</keyword>
<feature type="compositionally biased region" description="Pro residues" evidence="8">
    <location>
        <begin position="370"/>
        <end position="380"/>
    </location>
</feature>
<feature type="region of interest" description="Disordered" evidence="8">
    <location>
        <begin position="279"/>
        <end position="587"/>
    </location>
</feature>
<keyword evidence="9" id="KW-0812">Transmembrane</keyword>
<feature type="domain" description="Protein kinase" evidence="10">
    <location>
        <begin position="13"/>
        <end position="267"/>
    </location>
</feature>
<feature type="binding site" evidence="7">
    <location>
        <position position="42"/>
    </location>
    <ligand>
        <name>ATP</name>
        <dbReference type="ChEBI" id="CHEBI:30616"/>
    </ligand>
</feature>
<evidence type="ECO:0000256" key="2">
    <source>
        <dbReference type="ARBA" id="ARBA00022527"/>
    </source>
</evidence>
<dbReference type="PANTHER" id="PTHR43289">
    <property type="entry name" value="MITOGEN-ACTIVATED PROTEIN KINASE KINASE KINASE 20-RELATED"/>
    <property type="match status" value="1"/>
</dbReference>
<dbReference type="Pfam" id="PF00069">
    <property type="entry name" value="Pkinase"/>
    <property type="match status" value="1"/>
</dbReference>
<evidence type="ECO:0000256" key="4">
    <source>
        <dbReference type="ARBA" id="ARBA00022741"/>
    </source>
</evidence>
<dbReference type="PROSITE" id="PS00107">
    <property type="entry name" value="PROTEIN_KINASE_ATP"/>
    <property type="match status" value="1"/>
</dbReference>
<protein>
    <recommendedName>
        <fullName evidence="1">non-specific serine/threonine protein kinase</fullName>
        <ecNumber evidence="1">2.7.11.1</ecNumber>
    </recommendedName>
</protein>
<feature type="compositionally biased region" description="Low complexity" evidence="8">
    <location>
        <begin position="503"/>
        <end position="516"/>
    </location>
</feature>
<dbReference type="GO" id="GO:0004674">
    <property type="term" value="F:protein serine/threonine kinase activity"/>
    <property type="evidence" value="ECO:0007669"/>
    <property type="project" value="UniProtKB-KW"/>
</dbReference>
<evidence type="ECO:0000313" key="11">
    <source>
        <dbReference type="EMBL" id="TQM73678.1"/>
    </source>
</evidence>
<dbReference type="PROSITE" id="PS00108">
    <property type="entry name" value="PROTEIN_KINASE_ST"/>
    <property type="match status" value="1"/>
</dbReference>
<evidence type="ECO:0000259" key="10">
    <source>
        <dbReference type="PROSITE" id="PS50011"/>
    </source>
</evidence>
<dbReference type="SMART" id="SM00220">
    <property type="entry name" value="S_TKc"/>
    <property type="match status" value="1"/>
</dbReference>
<dbReference type="InterPro" id="IPR011009">
    <property type="entry name" value="Kinase-like_dom_sf"/>
</dbReference>
<keyword evidence="5 11" id="KW-0418">Kinase</keyword>
<dbReference type="AlphaFoldDB" id="A0A543ISY3"/>
<dbReference type="RefSeq" id="WP_142257959.1">
    <property type="nucleotide sequence ID" value="NZ_BMPV01000004.1"/>
</dbReference>
<dbReference type="InterPro" id="IPR000719">
    <property type="entry name" value="Prot_kinase_dom"/>
</dbReference>
<evidence type="ECO:0000256" key="9">
    <source>
        <dbReference type="SAM" id="Phobius"/>
    </source>
</evidence>
<feature type="region of interest" description="Disordered" evidence="8">
    <location>
        <begin position="620"/>
        <end position="702"/>
    </location>
</feature>
<evidence type="ECO:0000256" key="1">
    <source>
        <dbReference type="ARBA" id="ARBA00012513"/>
    </source>
</evidence>
<evidence type="ECO:0000256" key="5">
    <source>
        <dbReference type="ARBA" id="ARBA00022777"/>
    </source>
</evidence>
<keyword evidence="9" id="KW-1133">Transmembrane helix</keyword>
<dbReference type="SUPFAM" id="SSF56112">
    <property type="entry name" value="Protein kinase-like (PK-like)"/>
    <property type="match status" value="1"/>
</dbReference>
<dbReference type="PANTHER" id="PTHR43289:SF6">
    <property type="entry name" value="SERINE_THREONINE-PROTEIN KINASE NEKL-3"/>
    <property type="match status" value="1"/>
</dbReference>
<name>A0A543ISY3_9ACTN</name>
<feature type="compositionally biased region" description="Low complexity" evidence="8">
    <location>
        <begin position="421"/>
        <end position="435"/>
    </location>
</feature>
<evidence type="ECO:0000256" key="8">
    <source>
        <dbReference type="SAM" id="MobiDB-lite"/>
    </source>
</evidence>
<evidence type="ECO:0000256" key="3">
    <source>
        <dbReference type="ARBA" id="ARBA00022679"/>
    </source>
</evidence>
<dbReference type="Gene3D" id="3.40.1000.10">
    <property type="entry name" value="Mog1/PsbP, alpha/beta/alpha sandwich"/>
    <property type="match status" value="1"/>
</dbReference>
<dbReference type="OrthoDB" id="3679634at2"/>
<dbReference type="Proteomes" id="UP000319213">
    <property type="component" value="Unassembled WGS sequence"/>
</dbReference>
<dbReference type="Gene3D" id="1.10.510.10">
    <property type="entry name" value="Transferase(Phosphotransferase) domain 1"/>
    <property type="match status" value="1"/>
</dbReference>
<feature type="compositionally biased region" description="Gly residues" evidence="8">
    <location>
        <begin position="517"/>
        <end position="534"/>
    </location>
</feature>
<dbReference type="InterPro" id="IPR017441">
    <property type="entry name" value="Protein_kinase_ATP_BS"/>
</dbReference>
<dbReference type="CDD" id="cd14014">
    <property type="entry name" value="STKc_PknB_like"/>
    <property type="match status" value="1"/>
</dbReference>
<dbReference type="GO" id="GO:0005524">
    <property type="term" value="F:ATP binding"/>
    <property type="evidence" value="ECO:0007669"/>
    <property type="project" value="UniProtKB-UniRule"/>
</dbReference>
<accession>A0A543ISY3</accession>
<dbReference type="Gene3D" id="3.30.200.20">
    <property type="entry name" value="Phosphorylase Kinase, domain 1"/>
    <property type="match status" value="1"/>
</dbReference>
<gene>
    <name evidence="11" type="ORF">FHX40_0331</name>
</gene>
<dbReference type="EMBL" id="VFPQ01000001">
    <property type="protein sequence ID" value="TQM73678.1"/>
    <property type="molecule type" value="Genomic_DNA"/>
</dbReference>
<keyword evidence="6 7" id="KW-0067">ATP-binding</keyword>
<keyword evidence="9" id="KW-0472">Membrane</keyword>
<feature type="compositionally biased region" description="Basic and acidic residues" evidence="8">
    <location>
        <begin position="286"/>
        <end position="295"/>
    </location>
</feature>
<evidence type="ECO:0000256" key="7">
    <source>
        <dbReference type="PROSITE-ProRule" id="PRU10141"/>
    </source>
</evidence>
<proteinExistence type="predicted"/>
<organism evidence="11 12">
    <name type="scientific">Thermopolyspora flexuosa</name>
    <dbReference type="NCBI Taxonomy" id="103836"/>
    <lineage>
        <taxon>Bacteria</taxon>
        <taxon>Bacillati</taxon>
        <taxon>Actinomycetota</taxon>
        <taxon>Actinomycetes</taxon>
        <taxon>Streptosporangiales</taxon>
        <taxon>Streptosporangiaceae</taxon>
        <taxon>Thermopolyspora</taxon>
    </lineage>
</organism>
<dbReference type="PROSITE" id="PS50011">
    <property type="entry name" value="PROTEIN_KINASE_DOM"/>
    <property type="match status" value="1"/>
</dbReference>